<dbReference type="GO" id="GO:0005737">
    <property type="term" value="C:cytoplasm"/>
    <property type="evidence" value="ECO:0007669"/>
    <property type="project" value="TreeGrafter"/>
</dbReference>
<evidence type="ECO:0000256" key="1">
    <source>
        <dbReference type="SAM" id="MobiDB-lite"/>
    </source>
</evidence>
<comment type="caution">
    <text evidence="3">The sequence shown here is derived from an EMBL/GenBank/DDBJ whole genome shotgun (WGS) entry which is preliminary data.</text>
</comment>
<dbReference type="SMART" id="SM00751">
    <property type="entry name" value="BSD"/>
    <property type="match status" value="1"/>
</dbReference>
<dbReference type="AlphaFoldDB" id="A0A0W8DHB6"/>
<feature type="compositionally biased region" description="Polar residues" evidence="1">
    <location>
        <begin position="406"/>
        <end position="426"/>
    </location>
</feature>
<gene>
    <name evidence="3" type="ORF">AM588_10005497</name>
</gene>
<feature type="compositionally biased region" description="Acidic residues" evidence="1">
    <location>
        <begin position="370"/>
        <end position="389"/>
    </location>
</feature>
<keyword evidence="3" id="KW-0396">Initiation factor</keyword>
<feature type="compositionally biased region" description="Basic and acidic residues" evidence="1">
    <location>
        <begin position="294"/>
        <end position="304"/>
    </location>
</feature>
<accession>A0A0W8DHB6</accession>
<dbReference type="InterPro" id="IPR051494">
    <property type="entry name" value="BSD_domain-containing"/>
</dbReference>
<dbReference type="SUPFAM" id="SSF140383">
    <property type="entry name" value="BSD domain-like"/>
    <property type="match status" value="1"/>
</dbReference>
<feature type="region of interest" description="Disordered" evidence="1">
    <location>
        <begin position="287"/>
        <end position="426"/>
    </location>
</feature>
<dbReference type="PANTHER" id="PTHR16019:SF5">
    <property type="entry name" value="BSD DOMAIN-CONTAINING PROTEIN 1"/>
    <property type="match status" value="1"/>
</dbReference>
<dbReference type="GO" id="GO:0003743">
    <property type="term" value="F:translation initiation factor activity"/>
    <property type="evidence" value="ECO:0007669"/>
    <property type="project" value="UniProtKB-KW"/>
</dbReference>
<keyword evidence="3" id="KW-0648">Protein biosynthesis</keyword>
<feature type="compositionally biased region" description="Polar residues" evidence="1">
    <location>
        <begin position="324"/>
        <end position="335"/>
    </location>
</feature>
<dbReference type="Pfam" id="PF03909">
    <property type="entry name" value="BSD"/>
    <property type="match status" value="1"/>
</dbReference>
<feature type="domain" description="BSD" evidence="2">
    <location>
        <begin position="216"/>
        <end position="268"/>
    </location>
</feature>
<dbReference type="InterPro" id="IPR035925">
    <property type="entry name" value="BSD_dom_sf"/>
</dbReference>
<dbReference type="PANTHER" id="PTHR16019">
    <property type="entry name" value="SYNAPSE-ASSOCIATED PROTEIN"/>
    <property type="match status" value="1"/>
</dbReference>
<dbReference type="PROSITE" id="PS50858">
    <property type="entry name" value="BSD"/>
    <property type="match status" value="1"/>
</dbReference>
<protein>
    <submittedName>
        <fullName evidence="3">RNA polymerase I-specific transcription initiation factor RRN3</fullName>
    </submittedName>
</protein>
<name>A0A0W8DHB6_PHYNI</name>
<proteinExistence type="predicted"/>
<feature type="compositionally biased region" description="Acidic residues" evidence="1">
    <location>
        <begin position="60"/>
        <end position="75"/>
    </location>
</feature>
<reference evidence="3 4" key="1">
    <citation type="submission" date="2015-11" db="EMBL/GenBank/DDBJ databases">
        <title>Genomes and virulence difference between two physiological races of Phytophthora nicotianae.</title>
        <authorList>
            <person name="Liu H."/>
            <person name="Ma X."/>
            <person name="Yu H."/>
            <person name="Fang D."/>
            <person name="Li Y."/>
            <person name="Wang X."/>
            <person name="Wang W."/>
            <person name="Dong Y."/>
            <person name="Xiao B."/>
        </authorList>
    </citation>
    <scope>NUCLEOTIDE SEQUENCE [LARGE SCALE GENOMIC DNA]</scope>
    <source>
        <strain evidence="4">race 1</strain>
    </source>
</reference>
<organism evidence="3 4">
    <name type="scientific">Phytophthora nicotianae</name>
    <name type="common">Potato buckeye rot agent</name>
    <name type="synonym">Phytophthora parasitica</name>
    <dbReference type="NCBI Taxonomy" id="4792"/>
    <lineage>
        <taxon>Eukaryota</taxon>
        <taxon>Sar</taxon>
        <taxon>Stramenopiles</taxon>
        <taxon>Oomycota</taxon>
        <taxon>Peronosporomycetes</taxon>
        <taxon>Peronosporales</taxon>
        <taxon>Peronosporaceae</taxon>
        <taxon>Phytophthora</taxon>
    </lineage>
</organism>
<evidence type="ECO:0000313" key="4">
    <source>
        <dbReference type="Proteomes" id="UP000054636"/>
    </source>
</evidence>
<evidence type="ECO:0000259" key="2">
    <source>
        <dbReference type="PROSITE" id="PS50858"/>
    </source>
</evidence>
<dbReference type="EMBL" id="LNFP01000215">
    <property type="protein sequence ID" value="KUF95612.1"/>
    <property type="molecule type" value="Genomic_DNA"/>
</dbReference>
<feature type="compositionally biased region" description="Polar residues" evidence="1">
    <location>
        <begin position="348"/>
        <end position="363"/>
    </location>
</feature>
<dbReference type="Gene3D" id="1.10.3970.10">
    <property type="entry name" value="BSD domain"/>
    <property type="match status" value="1"/>
</dbReference>
<sequence length="453" mass="49429">MSFSSFYSVVNAIKDKSAEAMTTLSSDLQDFKAIVQEDVAELSKNVRQNMQEGRLSVDRNDEEEDEESKQDQDDEKQDKPKDPTQSATEEKVEDEDPLTSLKNSIFSFDMTSSLNSVGSSVQGSLSSVQGSLSSVGTKLTSLDVGSSLGSLEAMGSKLLNSADEFLGTLAGDAAYENDEELSESELSARRFRLLALQEDSETYVEPPLDVETFEKWKLTTSAEELEEIQKEVLENYPTVGAKFTELVPSVVEADVFWAHYIYKASLLAAQEQRGADLLEHALNDDEEEIGWDVDSPKAKDDEGKPIFPDDESKEEEGKAPAPVTATNGPTSSSDGESWIELDERKESNSPGASSSLKEPTTALTDLKLDEGDEAAEEDSLDWGDDDDLSVPEATTAATSDAKAPEATQQPTRMPTSAGKTGASGTKLSSCPHILHRSYQHFFTTLSRQLLYAY</sequence>
<dbReference type="InterPro" id="IPR005607">
    <property type="entry name" value="BSD_dom"/>
</dbReference>
<dbReference type="Proteomes" id="UP000054636">
    <property type="component" value="Unassembled WGS sequence"/>
</dbReference>
<feature type="region of interest" description="Disordered" evidence="1">
    <location>
        <begin position="44"/>
        <end position="98"/>
    </location>
</feature>
<evidence type="ECO:0000313" key="3">
    <source>
        <dbReference type="EMBL" id="KUF95612.1"/>
    </source>
</evidence>